<dbReference type="AlphaFoldDB" id="A0A482X9K6"/>
<dbReference type="EMBL" id="QKKF02015423">
    <property type="protein sequence ID" value="RZF42148.1"/>
    <property type="molecule type" value="Genomic_DNA"/>
</dbReference>
<comment type="caution">
    <text evidence="1">The sequence shown here is derived from an EMBL/GenBank/DDBJ whole genome shotgun (WGS) entry which is preliminary data.</text>
</comment>
<name>A0A482X9K6_LAOST</name>
<dbReference type="InParanoid" id="A0A482X9K6"/>
<keyword evidence="2" id="KW-1185">Reference proteome</keyword>
<gene>
    <name evidence="1" type="ORF">LSTR_LSTR014335</name>
</gene>
<proteinExistence type="predicted"/>
<protein>
    <submittedName>
        <fullName evidence="1">Uncharacterized protein</fullName>
    </submittedName>
</protein>
<organism evidence="1 2">
    <name type="scientific">Laodelphax striatellus</name>
    <name type="common">Small brown planthopper</name>
    <name type="synonym">Delphax striatella</name>
    <dbReference type="NCBI Taxonomy" id="195883"/>
    <lineage>
        <taxon>Eukaryota</taxon>
        <taxon>Metazoa</taxon>
        <taxon>Ecdysozoa</taxon>
        <taxon>Arthropoda</taxon>
        <taxon>Hexapoda</taxon>
        <taxon>Insecta</taxon>
        <taxon>Pterygota</taxon>
        <taxon>Neoptera</taxon>
        <taxon>Paraneoptera</taxon>
        <taxon>Hemiptera</taxon>
        <taxon>Auchenorrhyncha</taxon>
        <taxon>Fulgoroidea</taxon>
        <taxon>Delphacidae</taxon>
        <taxon>Criomorphinae</taxon>
        <taxon>Laodelphax</taxon>
    </lineage>
</organism>
<dbReference type="Proteomes" id="UP000291343">
    <property type="component" value="Unassembled WGS sequence"/>
</dbReference>
<evidence type="ECO:0000313" key="2">
    <source>
        <dbReference type="Proteomes" id="UP000291343"/>
    </source>
</evidence>
<reference evidence="1 2" key="1">
    <citation type="journal article" date="2017" name="Gigascience">
        <title>Genome sequence of the small brown planthopper, Laodelphax striatellus.</title>
        <authorList>
            <person name="Zhu J."/>
            <person name="Jiang F."/>
            <person name="Wang X."/>
            <person name="Yang P."/>
            <person name="Bao Y."/>
            <person name="Zhao W."/>
            <person name="Wang W."/>
            <person name="Lu H."/>
            <person name="Wang Q."/>
            <person name="Cui N."/>
            <person name="Li J."/>
            <person name="Chen X."/>
            <person name="Luo L."/>
            <person name="Yu J."/>
            <person name="Kang L."/>
            <person name="Cui F."/>
        </authorList>
    </citation>
    <scope>NUCLEOTIDE SEQUENCE [LARGE SCALE GENOMIC DNA]</scope>
    <source>
        <strain evidence="1">Lst14</strain>
    </source>
</reference>
<evidence type="ECO:0000313" key="1">
    <source>
        <dbReference type="EMBL" id="RZF42148.1"/>
    </source>
</evidence>
<sequence>MCARESRNPDKSEQNVEEKRDCFCRLSVNGRRWMKLLKKFGSRLVNDVAEEVFAMKVPLAAYAFRSSEGEIRGRVGPWGPRRISSSNLVGTRQEKTFKLTRITATRSANVSLPASFQTSLGSSNLVGTRQEKTFKLTRITATRSANVSLPASFQTSLASPPKFSNNCCHSWAWSMESMIPKSSLTPCNSTAKCIAII</sequence>
<accession>A0A482X9K6</accession>